<dbReference type="STRING" id="329726.AM1_4349"/>
<dbReference type="KEGG" id="amr:AM1_4349"/>
<keyword evidence="4" id="KW-0472">Membrane</keyword>
<dbReference type="AlphaFoldDB" id="B0CDX6"/>
<keyword evidence="3" id="KW-1133">Transmembrane helix</keyword>
<comment type="subcellular location">
    <subcellularLocation>
        <location evidence="1">Membrane</location>
        <topology evidence="1">Single-pass membrane protein</topology>
    </subcellularLocation>
</comment>
<dbReference type="eggNOG" id="COG2321">
    <property type="taxonomic scope" value="Bacteria"/>
</dbReference>
<evidence type="ECO:0000256" key="2">
    <source>
        <dbReference type="ARBA" id="ARBA00022692"/>
    </source>
</evidence>
<reference evidence="5 6" key="1">
    <citation type="journal article" date="2008" name="Proc. Natl. Acad. Sci. U.S.A.">
        <title>Niche adaptation and genome expansion in the chlorophyll d-producing cyanobacterium Acaryochloris marina.</title>
        <authorList>
            <person name="Swingley W.D."/>
            <person name="Chen M."/>
            <person name="Cheung P.C."/>
            <person name="Conrad A.L."/>
            <person name="Dejesa L.C."/>
            <person name="Hao J."/>
            <person name="Honchak B.M."/>
            <person name="Karbach L.E."/>
            <person name="Kurdoglu A."/>
            <person name="Lahiri S."/>
            <person name="Mastrian S.D."/>
            <person name="Miyashita H."/>
            <person name="Page L."/>
            <person name="Ramakrishna P."/>
            <person name="Satoh S."/>
            <person name="Sattley W.M."/>
            <person name="Shimada Y."/>
            <person name="Taylor H.L."/>
            <person name="Tomo T."/>
            <person name="Tsuchiya T."/>
            <person name="Wang Z.T."/>
            <person name="Raymond J."/>
            <person name="Mimuro M."/>
            <person name="Blankenship R.E."/>
            <person name="Touchman J.W."/>
        </authorList>
    </citation>
    <scope>NUCLEOTIDE SEQUENCE [LARGE SCALE GENOMIC DNA]</scope>
    <source>
        <strain evidence="6">MBIC 11017</strain>
    </source>
</reference>
<evidence type="ECO:0000313" key="6">
    <source>
        <dbReference type="Proteomes" id="UP000000268"/>
    </source>
</evidence>
<keyword evidence="2" id="KW-0812">Transmembrane</keyword>
<gene>
    <name evidence="5" type="ordered locus">AM1_4349</name>
</gene>
<dbReference type="GO" id="GO:0016020">
    <property type="term" value="C:membrane"/>
    <property type="evidence" value="ECO:0007669"/>
    <property type="project" value="UniProtKB-SubCell"/>
</dbReference>
<sequence length="201" mass="23185">MATGLGLTASQPATSQTLRQKVNFANSDINAFWDEAFRQMGRKWYRPKSYTYYRAVRTACGISGPFNALYCPRDHGIYLNIPFLVRADRRWGDFAAITIMAHEYGHAVQRQLGLSRLNRYLYQEELQADCFAGVYAQYASRKGLLDPNDAKEGYYQSYSSGHARFNPNTHGTRAQRAQAFRTGYRNGFRSCLRYTVMRLRR</sequence>
<dbReference type="HOGENOM" id="CLU_059329_2_0_3"/>
<accession>B0CDX6</accession>
<evidence type="ECO:0000256" key="3">
    <source>
        <dbReference type="ARBA" id="ARBA00022989"/>
    </source>
</evidence>
<dbReference type="OrthoDB" id="9774900at2"/>
<evidence type="ECO:0000256" key="4">
    <source>
        <dbReference type="ARBA" id="ARBA00023136"/>
    </source>
</evidence>
<dbReference type="GO" id="GO:0006508">
    <property type="term" value="P:proteolysis"/>
    <property type="evidence" value="ECO:0007669"/>
    <property type="project" value="UniProtKB-KW"/>
</dbReference>
<evidence type="ECO:0000256" key="1">
    <source>
        <dbReference type="ARBA" id="ARBA00004167"/>
    </source>
</evidence>
<keyword evidence="5" id="KW-0378">Hydrolase</keyword>
<dbReference type="GO" id="GO:0008237">
    <property type="term" value="F:metallopeptidase activity"/>
    <property type="evidence" value="ECO:0007669"/>
    <property type="project" value="UniProtKB-KW"/>
</dbReference>
<protein>
    <submittedName>
        <fullName evidence="5">Zinc metalloprotease, putative</fullName>
    </submittedName>
</protein>
<organism evidence="5 6">
    <name type="scientific">Acaryochloris marina (strain MBIC 11017)</name>
    <dbReference type="NCBI Taxonomy" id="329726"/>
    <lineage>
        <taxon>Bacteria</taxon>
        <taxon>Bacillati</taxon>
        <taxon>Cyanobacteriota</taxon>
        <taxon>Cyanophyceae</taxon>
        <taxon>Acaryochloridales</taxon>
        <taxon>Acaryochloridaceae</taxon>
        <taxon>Acaryochloris</taxon>
    </lineage>
</organism>
<evidence type="ECO:0000313" key="5">
    <source>
        <dbReference type="EMBL" id="ABW29328.1"/>
    </source>
</evidence>
<keyword evidence="6" id="KW-1185">Reference proteome</keyword>
<keyword evidence="5" id="KW-0482">Metalloprotease</keyword>
<dbReference type="PANTHER" id="PTHR30168:SF0">
    <property type="entry name" value="INNER MEMBRANE PROTEIN"/>
    <property type="match status" value="1"/>
</dbReference>
<dbReference type="Proteomes" id="UP000000268">
    <property type="component" value="Chromosome"/>
</dbReference>
<proteinExistence type="predicted"/>
<dbReference type="SUPFAM" id="SSF55486">
    <property type="entry name" value="Metalloproteases ('zincins'), catalytic domain"/>
    <property type="match status" value="1"/>
</dbReference>
<name>B0CDX6_ACAM1</name>
<dbReference type="PANTHER" id="PTHR30168">
    <property type="entry name" value="PUTATIVE MEMBRANE PROTEIN YPFJ"/>
    <property type="match status" value="1"/>
</dbReference>
<dbReference type="InterPro" id="IPR007343">
    <property type="entry name" value="Uncharacterised_pept_Zn_put"/>
</dbReference>
<dbReference type="Pfam" id="PF04228">
    <property type="entry name" value="Zn_peptidase"/>
    <property type="match status" value="1"/>
</dbReference>
<dbReference type="EMBL" id="CP000828">
    <property type="protein sequence ID" value="ABW29328.1"/>
    <property type="molecule type" value="Genomic_DNA"/>
</dbReference>
<keyword evidence="5" id="KW-0645">Protease</keyword>